<dbReference type="InterPro" id="IPR042111">
    <property type="entry name" value="Adenylosuccinate_synth_dom3"/>
</dbReference>
<protein>
    <recommendedName>
        <fullName evidence="3">AdSS</fullName>
    </recommendedName>
</protein>
<evidence type="ECO:0008006" key="3">
    <source>
        <dbReference type="Google" id="ProtNLM"/>
    </source>
</evidence>
<dbReference type="SUPFAM" id="SSF52540">
    <property type="entry name" value="P-loop containing nucleoside triphosphate hydrolases"/>
    <property type="match status" value="1"/>
</dbReference>
<evidence type="ECO:0000313" key="1">
    <source>
        <dbReference type="EMBL" id="OAP03700.1"/>
    </source>
</evidence>
<dbReference type="GO" id="GO:0006164">
    <property type="term" value="P:purine nucleotide biosynthetic process"/>
    <property type="evidence" value="ECO:0007669"/>
    <property type="project" value="InterPro"/>
</dbReference>
<dbReference type="InterPro" id="IPR001114">
    <property type="entry name" value="Adenylosuccinate_synthetase"/>
</dbReference>
<dbReference type="ExpressionAtlas" id="A0A178VBJ3">
    <property type="expression patterns" value="baseline and differential"/>
</dbReference>
<dbReference type="PANTHER" id="PTHR11846">
    <property type="entry name" value="ADENYLOSUCCINATE SYNTHETASE"/>
    <property type="match status" value="1"/>
</dbReference>
<accession>A0A178VBJ3</accession>
<dbReference type="AlphaFoldDB" id="A0A178VBJ3"/>
<sequence>MVEYEVLPGWKSDISSVRNYSDLPKAAQQYVERIEELVGVPIHYIGIGPGRDALIYK</sequence>
<dbReference type="PANTHER" id="PTHR11846:SF0">
    <property type="entry name" value="ADENYLOSUCCINATE SYNTHETASE"/>
    <property type="match status" value="1"/>
</dbReference>
<gene>
    <name evidence="1" type="ordered locus">AXX17_At3g52190</name>
</gene>
<dbReference type="EMBL" id="LUHQ01000003">
    <property type="protein sequence ID" value="OAP03700.1"/>
    <property type="molecule type" value="Genomic_DNA"/>
</dbReference>
<proteinExistence type="predicted"/>
<comment type="caution">
    <text evidence="1">The sequence shown here is derived from an EMBL/GenBank/DDBJ whole genome shotgun (WGS) entry which is preliminary data.</text>
</comment>
<dbReference type="GO" id="GO:0000166">
    <property type="term" value="F:nucleotide binding"/>
    <property type="evidence" value="ECO:0007669"/>
    <property type="project" value="InterPro"/>
</dbReference>
<reference evidence="2" key="1">
    <citation type="journal article" date="2016" name="Proc. Natl. Acad. Sci. U.S.A.">
        <title>Chromosome-level assembly of Arabidopsis thaliana Ler reveals the extent of translocation and inversion polymorphisms.</title>
        <authorList>
            <person name="Zapata L."/>
            <person name="Ding J."/>
            <person name="Willing E.M."/>
            <person name="Hartwig B."/>
            <person name="Bezdan D."/>
            <person name="Jiao W.B."/>
            <person name="Patel V."/>
            <person name="Velikkakam James G."/>
            <person name="Koornneef M."/>
            <person name="Ossowski S."/>
            <person name="Schneeberger K."/>
        </authorList>
    </citation>
    <scope>NUCLEOTIDE SEQUENCE [LARGE SCALE GENOMIC DNA]</scope>
    <source>
        <strain evidence="2">cv. Landsberg erecta</strain>
    </source>
</reference>
<organism evidence="1 2">
    <name type="scientific">Arabidopsis thaliana</name>
    <name type="common">Mouse-ear cress</name>
    <dbReference type="NCBI Taxonomy" id="3702"/>
    <lineage>
        <taxon>Eukaryota</taxon>
        <taxon>Viridiplantae</taxon>
        <taxon>Streptophyta</taxon>
        <taxon>Embryophyta</taxon>
        <taxon>Tracheophyta</taxon>
        <taxon>Spermatophyta</taxon>
        <taxon>Magnoliopsida</taxon>
        <taxon>eudicotyledons</taxon>
        <taxon>Gunneridae</taxon>
        <taxon>Pentapetalae</taxon>
        <taxon>rosids</taxon>
        <taxon>malvids</taxon>
        <taxon>Brassicales</taxon>
        <taxon>Brassicaceae</taxon>
        <taxon>Camelineae</taxon>
        <taxon>Arabidopsis</taxon>
    </lineage>
</organism>
<name>A0A178VBJ3_ARATH</name>
<dbReference type="GO" id="GO:0004019">
    <property type="term" value="F:adenylosuccinate synthase activity"/>
    <property type="evidence" value="ECO:0007669"/>
    <property type="project" value="InterPro"/>
</dbReference>
<dbReference type="Proteomes" id="UP000078284">
    <property type="component" value="Chromosome 3"/>
</dbReference>
<dbReference type="Pfam" id="PF00709">
    <property type="entry name" value="Adenylsucc_synt"/>
    <property type="match status" value="1"/>
</dbReference>
<dbReference type="Gene3D" id="3.90.170.10">
    <property type="entry name" value="Adenylosuccinate Synthetase, subunit A, domain 3"/>
    <property type="match status" value="1"/>
</dbReference>
<dbReference type="InterPro" id="IPR027417">
    <property type="entry name" value="P-loop_NTPase"/>
</dbReference>
<evidence type="ECO:0000313" key="2">
    <source>
        <dbReference type="Proteomes" id="UP000078284"/>
    </source>
</evidence>